<keyword evidence="3" id="KW-1185">Reference proteome</keyword>
<protein>
    <recommendedName>
        <fullName evidence="4">DUF3995 domain-containing protein</fullName>
    </recommendedName>
</protein>
<dbReference type="STRING" id="1178515.SY83_09650"/>
<dbReference type="Proteomes" id="UP000076927">
    <property type="component" value="Chromosome"/>
</dbReference>
<feature type="transmembrane region" description="Helical" evidence="1">
    <location>
        <begin position="81"/>
        <end position="99"/>
    </location>
</feature>
<gene>
    <name evidence="2" type="ORF">SY83_09650</name>
</gene>
<dbReference type="AlphaFoldDB" id="A0A172THG5"/>
<keyword evidence="1" id="KW-0812">Transmembrane</keyword>
<organism evidence="2 3">
    <name type="scientific">Paenibacillus swuensis</name>
    <dbReference type="NCBI Taxonomy" id="1178515"/>
    <lineage>
        <taxon>Bacteria</taxon>
        <taxon>Bacillati</taxon>
        <taxon>Bacillota</taxon>
        <taxon>Bacilli</taxon>
        <taxon>Bacillales</taxon>
        <taxon>Paenibacillaceae</taxon>
        <taxon>Paenibacillus</taxon>
    </lineage>
</organism>
<keyword evidence="1" id="KW-1133">Transmembrane helix</keyword>
<sequence length="142" mass="15756">MTALFVITAAVILIVISLIHFYWAFGGEWGGQAAIPQKVEGGAVFRPRMWETLVVAVGLIVFAFILTVQGGLLNFMEGSPLVHWTCLVCAFIFLIRAVGDFKYLGFFKKVKSSVFAGYDTWFFSPLCLYLALSFLLAWRSAG</sequence>
<accession>A0A172THG5</accession>
<keyword evidence="1" id="KW-0472">Membrane</keyword>
<dbReference type="Pfam" id="PF13160">
    <property type="entry name" value="DUF3995"/>
    <property type="match status" value="1"/>
</dbReference>
<evidence type="ECO:0008006" key="4">
    <source>
        <dbReference type="Google" id="ProtNLM"/>
    </source>
</evidence>
<dbReference type="RefSeq" id="WP_068606052.1">
    <property type="nucleotide sequence ID" value="NZ_CP011388.1"/>
</dbReference>
<dbReference type="PATRIC" id="fig|1178515.4.peg.1930"/>
<evidence type="ECO:0000313" key="3">
    <source>
        <dbReference type="Proteomes" id="UP000076927"/>
    </source>
</evidence>
<feature type="transmembrane region" description="Helical" evidence="1">
    <location>
        <begin position="53"/>
        <end position="75"/>
    </location>
</feature>
<proteinExistence type="predicted"/>
<feature type="transmembrane region" description="Helical" evidence="1">
    <location>
        <begin position="120"/>
        <end position="138"/>
    </location>
</feature>
<dbReference type="EMBL" id="CP011388">
    <property type="protein sequence ID" value="ANE46498.1"/>
    <property type="molecule type" value="Genomic_DNA"/>
</dbReference>
<evidence type="ECO:0000256" key="1">
    <source>
        <dbReference type="SAM" id="Phobius"/>
    </source>
</evidence>
<feature type="transmembrane region" description="Helical" evidence="1">
    <location>
        <begin position="6"/>
        <end position="25"/>
    </location>
</feature>
<dbReference type="KEGG" id="pswu:SY83_09650"/>
<evidence type="ECO:0000313" key="2">
    <source>
        <dbReference type="EMBL" id="ANE46498.1"/>
    </source>
</evidence>
<reference evidence="2 3" key="1">
    <citation type="submission" date="2015-01" db="EMBL/GenBank/DDBJ databases">
        <title>Paenibacillus swuensis/DY6/whole genome sequencing.</title>
        <authorList>
            <person name="Kim M.K."/>
            <person name="Srinivasan S."/>
            <person name="Lee J.-J."/>
        </authorList>
    </citation>
    <scope>NUCLEOTIDE SEQUENCE [LARGE SCALE GENOMIC DNA]</scope>
    <source>
        <strain evidence="2 3">DY6</strain>
    </source>
</reference>
<name>A0A172THG5_9BACL</name>
<dbReference type="InterPro" id="IPR025058">
    <property type="entry name" value="DUF3995"/>
</dbReference>